<dbReference type="GO" id="GO:0008270">
    <property type="term" value="F:zinc ion binding"/>
    <property type="evidence" value="ECO:0007669"/>
    <property type="project" value="InterPro"/>
</dbReference>
<dbReference type="GeneID" id="19269694"/>
<dbReference type="SUPFAM" id="SSF57701">
    <property type="entry name" value="Zn2/Cys6 DNA-binding domain"/>
    <property type="match status" value="1"/>
</dbReference>
<proteinExistence type="predicted"/>
<dbReference type="CDD" id="cd00067">
    <property type="entry name" value="GAL4"/>
    <property type="match status" value="1"/>
</dbReference>
<accession>W3X9S4</accession>
<feature type="compositionally biased region" description="Basic and acidic residues" evidence="2">
    <location>
        <begin position="573"/>
        <end position="584"/>
    </location>
</feature>
<evidence type="ECO:0000259" key="3">
    <source>
        <dbReference type="PROSITE" id="PS50048"/>
    </source>
</evidence>
<dbReference type="KEGG" id="pfy:PFICI_04681"/>
<feature type="region of interest" description="Disordered" evidence="2">
    <location>
        <begin position="828"/>
        <end position="972"/>
    </location>
</feature>
<dbReference type="InterPro" id="IPR036864">
    <property type="entry name" value="Zn2-C6_fun-type_DNA-bd_sf"/>
</dbReference>
<feature type="domain" description="Zn(2)-C6 fungal-type" evidence="3">
    <location>
        <begin position="434"/>
        <end position="464"/>
    </location>
</feature>
<feature type="compositionally biased region" description="Polar residues" evidence="2">
    <location>
        <begin position="899"/>
        <end position="926"/>
    </location>
</feature>
<sequence>MDVLLSQYGISVGGSDAPRSAVTSGNASVEELQHELHDIVASKRSETRAEHISTSLELRMTAVLNVPQEPEQLADNLEQLLEPMTRTVTVSETVLNQPTDDPKLQRSVAKYLAGSLAVVDDSLWAVRSVSRTAQGWSFIYHCQHSLQAWNRQNAKKPDRQPIASFSGPGGLDTVNLSRPAFDCRGTLSISFSKSSRAIVVKYEHTPLHKTVAELVERLLPTLPPPPVPNVNTPNVSRSAKAKRPPPTDGEESSRKKPKKKKKKKGTDDGDEAAQPGSQATSQPPEETSSGSQPPSALNIPPLEAARRREVANNLLMERGIDPATLSEEQFSIFSNQAPNLQEASLDMLAKYGAERLRIVHPDEKGPSAPASSTPAQQVSVGDGTDSASATATETPTKKRKPRAKKSDAVVVEDAGDEGPAVASASKRDRKTRGTCNTCKLAKRKCTKEHPQCSVCEELGETCVYLPPKPRKKLGISADVAVDEDDDSEAVGQGSTEQSLLEHVAPTVQVPPAAAVSHDDDEFIPDPNILAGPTQPGGPPPYYHQAEVAEPSPQPLPQHHDATGPGLDYPQPEIHQEVHHQEFAHDVAQQPHHHYPGLTFSNTRPAQASPEISYATTKKSSTRRKDGNARHSLPTAQSLEPAKASNASGVNASSTTNWRRGTNQSPAMNQRTSTASPTLPQAQPQPSKGRSTRKSVADPSDSPFDSYQAAAVLAQTPIPVPVPRVAQSPALSRSPFQTAQKSPARAKSRQGQRSQSRTPVTQTPVPPPVIPTAHAAPSTQTFDTSTPASSASIPAYNPFARYNGTGNDQYSQSTTAGQSTRIAYEPNTYNQQTSTSTSSNAYNNTSSYGYSRDNTQSNPLNQALHDSSDFGSTTNTNNTNQWPSQTRSSRSSGLSNSSSNAYKTTAPAQASSNQLYGSRASQHQTAAHGSDYSQSPQTQSSQNQHQRQQSYGSSYTQQTSGDQQNQNWYGFTTANSNTDQTSYGTGSRNAGYNMGSSSAGFNPNAYGQDLYELLRNSGNH</sequence>
<feature type="compositionally biased region" description="Polar residues" evidence="2">
    <location>
        <begin position="961"/>
        <end position="972"/>
    </location>
</feature>
<dbReference type="Gene3D" id="4.10.240.10">
    <property type="entry name" value="Zn(2)-C6 fungal-type DNA-binding domain"/>
    <property type="match status" value="1"/>
</dbReference>
<keyword evidence="1" id="KW-0539">Nucleus</keyword>
<protein>
    <recommendedName>
        <fullName evidence="3">Zn(2)-C6 fungal-type domain-containing protein</fullName>
    </recommendedName>
</protein>
<dbReference type="HOGENOM" id="CLU_296310_0_0_1"/>
<dbReference type="OMA" id="TRGKCDP"/>
<feature type="compositionally biased region" description="Polar residues" evidence="2">
    <location>
        <begin position="369"/>
        <end position="379"/>
    </location>
</feature>
<dbReference type="eggNOG" id="ENOG502SABA">
    <property type="taxonomic scope" value="Eukaryota"/>
</dbReference>
<keyword evidence="5" id="KW-1185">Reference proteome</keyword>
<feature type="compositionally biased region" description="Low complexity" evidence="2">
    <location>
        <begin position="883"/>
        <end position="898"/>
    </location>
</feature>
<feature type="compositionally biased region" description="Polar residues" evidence="2">
    <location>
        <begin position="728"/>
        <end position="740"/>
    </location>
</feature>
<feature type="region of interest" description="Disordered" evidence="2">
    <location>
        <begin position="511"/>
        <end position="789"/>
    </location>
</feature>
<dbReference type="GO" id="GO:0000981">
    <property type="term" value="F:DNA-binding transcription factor activity, RNA polymerase II-specific"/>
    <property type="evidence" value="ECO:0007669"/>
    <property type="project" value="InterPro"/>
</dbReference>
<dbReference type="Proteomes" id="UP000030651">
    <property type="component" value="Unassembled WGS sequence"/>
</dbReference>
<evidence type="ECO:0000256" key="1">
    <source>
        <dbReference type="ARBA" id="ARBA00023242"/>
    </source>
</evidence>
<feature type="compositionally biased region" description="Polar residues" evidence="2">
    <location>
        <begin position="851"/>
        <end position="882"/>
    </location>
</feature>
<feature type="compositionally biased region" description="Basic residues" evidence="2">
    <location>
        <begin position="255"/>
        <end position="264"/>
    </location>
</feature>
<dbReference type="Pfam" id="PF00172">
    <property type="entry name" value="Zn_clus"/>
    <property type="match status" value="1"/>
</dbReference>
<dbReference type="EMBL" id="KI912111">
    <property type="protein sequence ID" value="ETS82805.1"/>
    <property type="molecule type" value="Genomic_DNA"/>
</dbReference>
<evidence type="ECO:0000313" key="4">
    <source>
        <dbReference type="EMBL" id="ETS82805.1"/>
    </source>
</evidence>
<gene>
    <name evidence="4" type="ORF">PFICI_04681</name>
</gene>
<name>W3X9S4_PESFW</name>
<dbReference type="InParanoid" id="W3X9S4"/>
<dbReference type="PROSITE" id="PS00463">
    <property type="entry name" value="ZN2_CY6_FUNGAL_1"/>
    <property type="match status" value="1"/>
</dbReference>
<evidence type="ECO:0000313" key="5">
    <source>
        <dbReference type="Proteomes" id="UP000030651"/>
    </source>
</evidence>
<feature type="compositionally biased region" description="Low complexity" evidence="2">
    <location>
        <begin position="828"/>
        <end position="850"/>
    </location>
</feature>
<dbReference type="SMART" id="SM00066">
    <property type="entry name" value="GAL4"/>
    <property type="match status" value="1"/>
</dbReference>
<reference evidence="5" key="1">
    <citation type="journal article" date="2015" name="BMC Genomics">
        <title>Genomic and transcriptomic analysis of the endophytic fungus Pestalotiopsis fici reveals its lifestyle and high potential for synthesis of natural products.</title>
        <authorList>
            <person name="Wang X."/>
            <person name="Zhang X."/>
            <person name="Liu L."/>
            <person name="Xiang M."/>
            <person name="Wang W."/>
            <person name="Sun X."/>
            <person name="Che Y."/>
            <person name="Guo L."/>
            <person name="Liu G."/>
            <person name="Guo L."/>
            <person name="Wang C."/>
            <person name="Yin W.B."/>
            <person name="Stadler M."/>
            <person name="Zhang X."/>
            <person name="Liu X."/>
        </authorList>
    </citation>
    <scope>NUCLEOTIDE SEQUENCE [LARGE SCALE GENOMIC DNA]</scope>
    <source>
        <strain evidence="5">W106-1 / CGMCC3.15140</strain>
    </source>
</reference>
<feature type="compositionally biased region" description="Polar residues" evidence="2">
    <location>
        <begin position="275"/>
        <end position="295"/>
    </location>
</feature>
<dbReference type="OrthoDB" id="3251668at2759"/>
<dbReference type="PROSITE" id="PS50048">
    <property type="entry name" value="ZN2_CY6_FUNGAL_2"/>
    <property type="match status" value="1"/>
</dbReference>
<dbReference type="AlphaFoldDB" id="W3X9S4"/>
<dbReference type="RefSeq" id="XP_007831453.1">
    <property type="nucleotide sequence ID" value="XM_007833262.1"/>
</dbReference>
<dbReference type="InterPro" id="IPR001138">
    <property type="entry name" value="Zn2Cys6_DnaBD"/>
</dbReference>
<feature type="region of interest" description="Disordered" evidence="2">
    <location>
        <begin position="220"/>
        <end position="304"/>
    </location>
</feature>
<feature type="compositionally biased region" description="Polar residues" evidence="2">
    <location>
        <begin position="644"/>
        <end position="688"/>
    </location>
</feature>
<evidence type="ECO:0000256" key="2">
    <source>
        <dbReference type="SAM" id="MobiDB-lite"/>
    </source>
</evidence>
<feature type="compositionally biased region" description="Low complexity" evidence="2">
    <location>
        <begin position="929"/>
        <end position="960"/>
    </location>
</feature>
<feature type="region of interest" description="Disordered" evidence="2">
    <location>
        <begin position="360"/>
        <end position="433"/>
    </location>
</feature>
<organism evidence="4 5">
    <name type="scientific">Pestalotiopsis fici (strain W106-1 / CGMCC3.15140)</name>
    <dbReference type="NCBI Taxonomy" id="1229662"/>
    <lineage>
        <taxon>Eukaryota</taxon>
        <taxon>Fungi</taxon>
        <taxon>Dikarya</taxon>
        <taxon>Ascomycota</taxon>
        <taxon>Pezizomycotina</taxon>
        <taxon>Sordariomycetes</taxon>
        <taxon>Xylariomycetidae</taxon>
        <taxon>Amphisphaeriales</taxon>
        <taxon>Sporocadaceae</taxon>
        <taxon>Pestalotiopsis</taxon>
    </lineage>
</organism>